<comment type="cofactor">
    <cofactor evidence="1">
        <name>Mg(2+)</name>
        <dbReference type="ChEBI" id="CHEBI:18420"/>
    </cofactor>
</comment>
<dbReference type="InterPro" id="IPR036704">
    <property type="entry name" value="RraA/RraA-like_sf"/>
</dbReference>
<evidence type="ECO:0000313" key="3">
    <source>
        <dbReference type="EMBL" id="RKP33000.1"/>
    </source>
</evidence>
<feature type="region of interest" description="Disordered" evidence="2">
    <location>
        <begin position="1"/>
        <end position="83"/>
    </location>
</feature>
<dbReference type="OrthoDB" id="1476984at2759"/>
<sequence>MGSKVSKPASKLAASAAAAGALAKVSRQKVQLPTAELKARNEALQHTGEQASSHPQVLRATKNDASTNDAFHPSKPIPEGKDGMDPQADQKFIDLITNLSRQIQSHDASNNASNSQQANMTALKLLINRKRLYAAGQNQAEAHTNSTSNKRTVVNPKTLSAIIDAVNDSHGSKEEVTKYYQLEEDFLDGLERFRVAHNVVMMKEHTKEDQIGPIKGRQPKQTEHDDEIPVADPENPRYTPCDVSDALVQFGIKNGGYLPNLTKRSALSQKLAVVGQAYTVLYAPLDDPRPEVKQSYIDEVPSSSFVVIALPEAQQLASAPYVTVNNALYGGLMLMRAKYRQAAGTVVFGRIRDIDEHRDLDFPVWLYGLGSTAPGPVVRVVGINVPVLVKVVGVDGENTGSTVINPGDFIVGDENGVVRLPVGHTSGPESQIDVNKVLTYISKRVEADSKVSEDIKLGRPAAEAQKYWRSKI</sequence>
<dbReference type="SUPFAM" id="SSF89562">
    <property type="entry name" value="RraA-like"/>
    <property type="match status" value="1"/>
</dbReference>
<evidence type="ECO:0000313" key="4">
    <source>
        <dbReference type="Proteomes" id="UP000268321"/>
    </source>
</evidence>
<feature type="binding site" evidence="1">
    <location>
        <position position="353"/>
    </location>
    <ligand>
        <name>Mg(2+)</name>
        <dbReference type="ChEBI" id="CHEBI:18420"/>
    </ligand>
</feature>
<reference evidence="4" key="1">
    <citation type="journal article" date="2018" name="Nat. Microbiol.">
        <title>Leveraging single-cell genomics to expand the fungal tree of life.</title>
        <authorList>
            <person name="Ahrendt S.R."/>
            <person name="Quandt C.A."/>
            <person name="Ciobanu D."/>
            <person name="Clum A."/>
            <person name="Salamov A."/>
            <person name="Andreopoulos B."/>
            <person name="Cheng J.F."/>
            <person name="Woyke T."/>
            <person name="Pelin A."/>
            <person name="Henrissat B."/>
            <person name="Reynolds N.K."/>
            <person name="Benny G.L."/>
            <person name="Smith M.E."/>
            <person name="James T.Y."/>
            <person name="Grigoriev I.V."/>
        </authorList>
    </citation>
    <scope>NUCLEOTIDE SEQUENCE [LARGE SCALE GENOMIC DNA]</scope>
    <source>
        <strain evidence="4">Baker2002</strain>
    </source>
</reference>
<dbReference type="PANTHER" id="PTHR33254">
    <property type="entry name" value="4-HYDROXY-4-METHYL-2-OXOGLUTARATE ALDOLASE 3-RELATED"/>
    <property type="match status" value="1"/>
</dbReference>
<accession>A0A4P9ZLC8</accession>
<dbReference type="AlphaFoldDB" id="A0A4P9ZLC8"/>
<proteinExistence type="predicted"/>
<name>A0A4P9ZLC8_9ASCO</name>
<dbReference type="Gene3D" id="3.50.30.40">
    <property type="entry name" value="Ribonuclease E inhibitor RraA/RraA-like"/>
    <property type="match status" value="1"/>
</dbReference>
<dbReference type="EMBL" id="ML004428">
    <property type="protein sequence ID" value="RKP33000.1"/>
    <property type="molecule type" value="Genomic_DNA"/>
</dbReference>
<feature type="binding site" evidence="1">
    <location>
        <position position="352"/>
    </location>
    <ligand>
        <name>substrate</name>
    </ligand>
</feature>
<organism evidence="3 4">
    <name type="scientific">Metschnikowia bicuspidata</name>
    <dbReference type="NCBI Taxonomy" id="27322"/>
    <lineage>
        <taxon>Eukaryota</taxon>
        <taxon>Fungi</taxon>
        <taxon>Dikarya</taxon>
        <taxon>Ascomycota</taxon>
        <taxon>Saccharomycotina</taxon>
        <taxon>Pichiomycetes</taxon>
        <taxon>Metschnikowiaceae</taxon>
        <taxon>Metschnikowia</taxon>
    </lineage>
</organism>
<dbReference type="GO" id="GO:0008948">
    <property type="term" value="F:oxaloacetate decarboxylase activity"/>
    <property type="evidence" value="ECO:0007669"/>
    <property type="project" value="TreeGrafter"/>
</dbReference>
<keyword evidence="1" id="KW-0460">Magnesium</keyword>
<dbReference type="Proteomes" id="UP000268321">
    <property type="component" value="Unassembled WGS sequence"/>
</dbReference>
<feature type="binding site" evidence="1">
    <location>
        <begin position="330"/>
        <end position="333"/>
    </location>
    <ligand>
        <name>substrate</name>
    </ligand>
</feature>
<keyword evidence="1" id="KW-0479">Metal-binding</keyword>
<dbReference type="InterPro" id="IPR005493">
    <property type="entry name" value="RraA/RraA-like"/>
</dbReference>
<feature type="compositionally biased region" description="Low complexity" evidence="2">
    <location>
        <begin position="1"/>
        <end position="25"/>
    </location>
</feature>
<dbReference type="Pfam" id="PF03737">
    <property type="entry name" value="RraA-like"/>
    <property type="match status" value="1"/>
</dbReference>
<dbReference type="GO" id="GO:0046872">
    <property type="term" value="F:metal ion binding"/>
    <property type="evidence" value="ECO:0007669"/>
    <property type="project" value="UniProtKB-KW"/>
</dbReference>
<gene>
    <name evidence="3" type="ORF">METBISCDRAFT_20875</name>
</gene>
<dbReference type="PANTHER" id="PTHR33254:SF28">
    <property type="entry name" value="4-HYDROXY-4-METHYL-2-OXOGLUTARATE ALDOLASE"/>
    <property type="match status" value="1"/>
</dbReference>
<dbReference type="CDD" id="cd16841">
    <property type="entry name" value="RraA_family"/>
    <property type="match status" value="1"/>
</dbReference>
<evidence type="ECO:0000256" key="1">
    <source>
        <dbReference type="PIRSR" id="PIRSR605493-1"/>
    </source>
</evidence>
<keyword evidence="4" id="KW-1185">Reference proteome</keyword>
<protein>
    <submittedName>
        <fullName evidence="3">RraA-like protein</fullName>
    </submittedName>
</protein>
<evidence type="ECO:0000256" key="2">
    <source>
        <dbReference type="SAM" id="MobiDB-lite"/>
    </source>
</evidence>
<feature type="region of interest" description="Disordered" evidence="2">
    <location>
        <begin position="206"/>
        <end position="236"/>
    </location>
</feature>
<dbReference type="GO" id="GO:0047443">
    <property type="term" value="F:4-hydroxy-4-methyl-2-oxoglutarate aldolase activity"/>
    <property type="evidence" value="ECO:0007669"/>
    <property type="project" value="TreeGrafter"/>
</dbReference>